<dbReference type="Proteomes" id="UP001331561">
    <property type="component" value="Unassembled WGS sequence"/>
</dbReference>
<name>A0ABU6JYY1_9RHOO</name>
<comment type="pathway">
    <text evidence="1">Cofactor biosynthesis; ubiquinone biosynthesis.</text>
</comment>
<keyword evidence="1" id="KW-0408">Iron</keyword>
<reference evidence="2 3" key="1">
    <citation type="submission" date="2024-01" db="EMBL/GenBank/DDBJ databases">
        <title>Uliginosibacterium soil sp. nov.</title>
        <authorList>
            <person name="Lv Y."/>
        </authorList>
    </citation>
    <scope>NUCLEOTIDE SEQUENCE [LARGE SCALE GENOMIC DNA]</scope>
    <source>
        <strain evidence="2 3">H3</strain>
    </source>
</reference>
<comment type="subunit">
    <text evidence="1">Forms a heterodimer with UbiU.</text>
</comment>
<protein>
    <recommendedName>
        <fullName evidence="1">Ubiquinone biosynthesis protein UbiV</fullName>
    </recommendedName>
</protein>
<dbReference type="Pfam" id="PF01136">
    <property type="entry name" value="Peptidase_U32"/>
    <property type="match status" value="1"/>
</dbReference>
<comment type="cofactor">
    <cofactor evidence="1">
        <name>[4Fe-4S] cluster</name>
        <dbReference type="ChEBI" id="CHEBI:49883"/>
    </cofactor>
</comment>
<accession>A0ABU6JYY1</accession>
<comment type="caution">
    <text evidence="2">The sequence shown here is derived from an EMBL/GenBank/DDBJ whole genome shotgun (WGS) entry which is preliminary data.</text>
</comment>
<dbReference type="NCBIfam" id="NF011991">
    <property type="entry name" value="PRK15447.1"/>
    <property type="match status" value="1"/>
</dbReference>
<feature type="binding site" evidence="1">
    <location>
        <position position="207"/>
    </location>
    <ligand>
        <name>[4Fe-4S] cluster</name>
        <dbReference type="ChEBI" id="CHEBI:49883"/>
    </ligand>
</feature>
<dbReference type="PANTHER" id="PTHR30217:SF11">
    <property type="entry name" value="UBIQUINONE BIOSYNTHESIS PROTEIN UBIV"/>
    <property type="match status" value="1"/>
</dbReference>
<dbReference type="InterPro" id="IPR043693">
    <property type="entry name" value="UbiV"/>
</dbReference>
<organism evidence="2 3">
    <name type="scientific">Uliginosibacterium silvisoli</name>
    <dbReference type="NCBI Taxonomy" id="3114758"/>
    <lineage>
        <taxon>Bacteria</taxon>
        <taxon>Pseudomonadati</taxon>
        <taxon>Pseudomonadota</taxon>
        <taxon>Betaproteobacteria</taxon>
        <taxon>Rhodocyclales</taxon>
        <taxon>Zoogloeaceae</taxon>
        <taxon>Uliginosibacterium</taxon>
    </lineage>
</organism>
<sequence>MEMTTPHDTRKSYPTCAYRISVGPLLYYWSRQETFDFYLQLASSPADIVYLGETVCSRRHELRSTDWLDLAAMLREAGKEVVLSTRTLIETGAEASAMRLLCEQDGYAVEAGETGAVAARKGQPFVAGPHLNAYNGDTLRWLQGCGATRAVVPLEISRAVLNQLMAETPPGLEIEAMVWGRMPLAFSARCFTARHFRLNKDDCQFRCLEFPDGLDLRTRESQAFLAINGVQTQSAACLDLLDQAPALAQLGVDVLRVSPQSQGTFAAITALDALRASQPAERVAPPAGIGRCNGYWHGDAGIKQLGVI</sequence>
<evidence type="ECO:0000313" key="2">
    <source>
        <dbReference type="EMBL" id="MEC5384879.1"/>
    </source>
</evidence>
<dbReference type="EMBL" id="JAYXHS010000001">
    <property type="protein sequence ID" value="MEC5384879.1"/>
    <property type="molecule type" value="Genomic_DNA"/>
</dbReference>
<feature type="binding site" evidence="1">
    <location>
        <position position="190"/>
    </location>
    <ligand>
        <name>[4Fe-4S] cluster</name>
        <dbReference type="ChEBI" id="CHEBI:49883"/>
    </ligand>
</feature>
<keyword evidence="1" id="KW-0831">Ubiquinone biosynthesis</keyword>
<evidence type="ECO:0000256" key="1">
    <source>
        <dbReference type="HAMAP-Rule" id="MF_02233"/>
    </source>
</evidence>
<evidence type="ECO:0000313" key="3">
    <source>
        <dbReference type="Proteomes" id="UP001331561"/>
    </source>
</evidence>
<keyword evidence="1" id="KW-0004">4Fe-4S</keyword>
<dbReference type="HAMAP" id="MF_02233">
    <property type="entry name" value="UbiV"/>
    <property type="match status" value="1"/>
</dbReference>
<proteinExistence type="inferred from homology"/>
<dbReference type="RefSeq" id="WP_327597845.1">
    <property type="nucleotide sequence ID" value="NZ_JAYXHS010000001.1"/>
</dbReference>
<feature type="binding site" evidence="1">
    <location>
        <position position="56"/>
    </location>
    <ligand>
        <name>[4Fe-4S] cluster</name>
        <dbReference type="ChEBI" id="CHEBI:49883"/>
    </ligand>
</feature>
<gene>
    <name evidence="1" type="primary">ubiV</name>
    <name evidence="2" type="ORF">VVD49_04050</name>
</gene>
<keyword evidence="1" id="KW-0479">Metal-binding</keyword>
<keyword evidence="1" id="KW-0411">Iron-sulfur</keyword>
<keyword evidence="3" id="KW-1185">Reference proteome</keyword>
<dbReference type="InterPro" id="IPR051454">
    <property type="entry name" value="RNA/ubiquinone_mod_enzymes"/>
</dbReference>
<feature type="binding site" evidence="1">
    <location>
        <position position="203"/>
    </location>
    <ligand>
        <name>[4Fe-4S] cluster</name>
        <dbReference type="ChEBI" id="CHEBI:49883"/>
    </ligand>
</feature>
<dbReference type="PANTHER" id="PTHR30217">
    <property type="entry name" value="PEPTIDASE U32 FAMILY"/>
    <property type="match status" value="1"/>
</dbReference>
<comment type="similarity">
    <text evidence="1">Belongs to the peptidase U32 family. UbiV subfamily.</text>
</comment>
<dbReference type="InterPro" id="IPR001539">
    <property type="entry name" value="Peptidase_U32"/>
</dbReference>
<comment type="function">
    <text evidence="1">Required for O(2)-independent ubiquinone (coenzyme Q) biosynthesis. Together with UbiU, is essential for the C6-hydroxylation reaction in the oxygen-independent ubiquinone biosynthesis pathway.</text>
</comment>